<sequence length="178" mass="20005">MMKSALFYSVFVIFFLPDQGLAFSGCPGSGAQISAVDTIPLSERFDEPLSGAVRQNEDRQPAFQQRANDRKVIPIETIETDTAYRNLQEIPEGYNGFKIEIMSTAMPLPPDHDLFFQHGNITLEELGEGEFSYLIGHFEEQAKAESFRAAFLEGRYPASKVVGYIEGQRQFKAVPKEE</sequence>
<proteinExistence type="predicted"/>
<dbReference type="RefSeq" id="WP_044226244.1">
    <property type="nucleotide sequence ID" value="NZ_JBKAGJ010000002.1"/>
</dbReference>
<evidence type="ECO:0000313" key="2">
    <source>
        <dbReference type="Proteomes" id="UP000029736"/>
    </source>
</evidence>
<dbReference type="EMBL" id="JPOS01000082">
    <property type="protein sequence ID" value="KGE86153.1"/>
    <property type="molecule type" value="Genomic_DNA"/>
</dbReference>
<reference evidence="1 2" key="1">
    <citation type="journal article" date="2014" name="Int. J. Syst. Evol. Microbiol.">
        <title>Phaeodactylibacter xiamenensis gen. nov., sp. nov., a member of the family Saprospiraceae isolated from the marine alga Phaeodactylum tricornutum.</title>
        <authorList>
            <person name="Chen Z.Jr."/>
            <person name="Lei X."/>
            <person name="Lai Q."/>
            <person name="Li Y."/>
            <person name="Zhang B."/>
            <person name="Zhang J."/>
            <person name="Zhang H."/>
            <person name="Yang L."/>
            <person name="Zheng W."/>
            <person name="Tian Y."/>
            <person name="Yu Z."/>
            <person name="Xu H.Jr."/>
            <person name="Zheng T."/>
        </authorList>
    </citation>
    <scope>NUCLEOTIDE SEQUENCE [LARGE SCALE GENOMIC DNA]</scope>
    <source>
        <strain evidence="1 2">KD52</strain>
    </source>
</reference>
<gene>
    <name evidence="1" type="ORF">IX84_23790</name>
</gene>
<comment type="caution">
    <text evidence="1">The sequence shown here is derived from an EMBL/GenBank/DDBJ whole genome shotgun (WGS) entry which is preliminary data.</text>
</comment>
<keyword evidence="2" id="KW-1185">Reference proteome</keyword>
<dbReference type="AlphaFoldDB" id="A0A098S2W1"/>
<evidence type="ECO:0000313" key="1">
    <source>
        <dbReference type="EMBL" id="KGE86153.1"/>
    </source>
</evidence>
<organism evidence="1 2">
    <name type="scientific">Phaeodactylibacter xiamenensis</name>
    <dbReference type="NCBI Taxonomy" id="1524460"/>
    <lineage>
        <taxon>Bacteria</taxon>
        <taxon>Pseudomonadati</taxon>
        <taxon>Bacteroidota</taxon>
        <taxon>Saprospiria</taxon>
        <taxon>Saprospirales</taxon>
        <taxon>Haliscomenobacteraceae</taxon>
        <taxon>Phaeodactylibacter</taxon>
    </lineage>
</organism>
<dbReference type="STRING" id="1524460.IX84_23790"/>
<name>A0A098S2W1_9BACT</name>
<protein>
    <submittedName>
        <fullName evidence="1">Uncharacterized protein</fullName>
    </submittedName>
</protein>
<dbReference type="Proteomes" id="UP000029736">
    <property type="component" value="Unassembled WGS sequence"/>
</dbReference>
<accession>A0A098S2W1</accession>